<dbReference type="InterPro" id="IPR050221">
    <property type="entry name" value="26S_Proteasome_ATPase"/>
</dbReference>
<dbReference type="Proteomes" id="UP000318626">
    <property type="component" value="Chromosome"/>
</dbReference>
<dbReference type="Gene3D" id="3.40.50.300">
    <property type="entry name" value="P-loop containing nucleotide triphosphate hydrolases"/>
    <property type="match status" value="1"/>
</dbReference>
<dbReference type="InterPro" id="IPR003593">
    <property type="entry name" value="AAA+_ATPase"/>
</dbReference>
<sequence length="533" mass="60238">MRDLGFPRNVFSHLSGSARATKKPPMSEPLKDLLSQLAGNDAAESGDVDPWQLIEAISPEEDSQASGDKSLEEMISRINSMTSRGSDDEGAFAETARAAEATLEPTIHTQEDGDMPFYPREPESLREAHLTGTDVEALCLKYLLTAGEASGREIAAQLCIPFLLMDEALRKMKYDQLVVYKDTAQAGDYVYYLTDLGRERARRYNEHCTYYGAAPVALRDYVASVRAQSLEGQSPSVQALERAFEDLLINKAMFRRLGPAINSGRGLFLFGAPGNGKTSIAERVTRAFGKYIWVPRAIGIDGEILRVFDPAVHDEVPLEDGPGIMQQHRIDRRWVRIKRPTIIVGGELTMDNLEISTIQATGVSEAPLQLKSNCGTLVIDDFGRQRMSTDELLNRWIVPLEKRYDFLNMRGGKKIQVPFDQLIVFSTNLEPRDLCDDAFLRRIPYKIEVIDPTEQEFRQLFDIMCPLMGFTVNEPAIDYLIETHYKKVNRPFRCCQPRDLLMQVRNMCLYENAPLELTKEYFDDAVDNYFAVM</sequence>
<dbReference type="EMBL" id="CP036289">
    <property type="protein sequence ID" value="QDU75372.1"/>
    <property type="molecule type" value="Genomic_DNA"/>
</dbReference>
<proteinExistence type="predicted"/>
<evidence type="ECO:0000313" key="4">
    <source>
        <dbReference type="EMBL" id="QDU75372.1"/>
    </source>
</evidence>
<evidence type="ECO:0000313" key="5">
    <source>
        <dbReference type="Proteomes" id="UP000318626"/>
    </source>
</evidence>
<dbReference type="InterPro" id="IPR027417">
    <property type="entry name" value="P-loop_NTPase"/>
</dbReference>
<accession>A0A518C845</accession>
<dbReference type="AlphaFoldDB" id="A0A518C845"/>
<keyword evidence="2" id="KW-0067">ATP-binding</keyword>
<dbReference type="KEGG" id="bvo:Pan97_24020"/>
<name>A0A518C845_9BACT</name>
<dbReference type="SUPFAM" id="SSF52540">
    <property type="entry name" value="P-loop containing nucleoside triphosphate hydrolases"/>
    <property type="match status" value="1"/>
</dbReference>
<protein>
    <recommendedName>
        <fullName evidence="3">AAA+ ATPase domain-containing protein</fullName>
    </recommendedName>
</protein>
<evidence type="ECO:0000256" key="2">
    <source>
        <dbReference type="ARBA" id="ARBA00022840"/>
    </source>
</evidence>
<keyword evidence="1" id="KW-0547">Nucleotide-binding</keyword>
<evidence type="ECO:0000256" key="1">
    <source>
        <dbReference type="ARBA" id="ARBA00022741"/>
    </source>
</evidence>
<reference evidence="5" key="1">
    <citation type="submission" date="2019-02" db="EMBL/GenBank/DDBJ databases">
        <title>Deep-cultivation of Planctomycetes and their phenomic and genomic characterization uncovers novel biology.</title>
        <authorList>
            <person name="Wiegand S."/>
            <person name="Jogler M."/>
            <person name="Boedeker C."/>
            <person name="Pinto D."/>
            <person name="Vollmers J."/>
            <person name="Rivas-Marin E."/>
            <person name="Kohn T."/>
            <person name="Peeters S.H."/>
            <person name="Heuer A."/>
            <person name="Rast P."/>
            <person name="Oberbeckmann S."/>
            <person name="Bunk B."/>
            <person name="Jeske O."/>
            <person name="Meyerdierks A."/>
            <person name="Storesund J.E."/>
            <person name="Kallscheuer N."/>
            <person name="Luecker S."/>
            <person name="Lage O.M."/>
            <person name="Pohl T."/>
            <person name="Merkel B.J."/>
            <person name="Hornburger P."/>
            <person name="Mueller R.-W."/>
            <person name="Bruemmer F."/>
            <person name="Labrenz M."/>
            <person name="Spormann A.M."/>
            <person name="Op den Camp H."/>
            <person name="Overmann J."/>
            <person name="Amann R."/>
            <person name="Jetten M.S.M."/>
            <person name="Mascher T."/>
            <person name="Medema M.H."/>
            <person name="Devos D.P."/>
            <person name="Kaster A.-K."/>
            <person name="Ovreas L."/>
            <person name="Rohde M."/>
            <person name="Galperin M.Y."/>
            <person name="Jogler C."/>
        </authorList>
    </citation>
    <scope>NUCLEOTIDE SEQUENCE [LARGE SCALE GENOMIC DNA]</scope>
    <source>
        <strain evidence="5">Pan97</strain>
    </source>
</reference>
<dbReference type="PANTHER" id="PTHR23073">
    <property type="entry name" value="26S PROTEASOME REGULATORY SUBUNIT"/>
    <property type="match status" value="1"/>
</dbReference>
<organism evidence="4 5">
    <name type="scientific">Bremerella volcania</name>
    <dbReference type="NCBI Taxonomy" id="2527984"/>
    <lineage>
        <taxon>Bacteria</taxon>
        <taxon>Pseudomonadati</taxon>
        <taxon>Planctomycetota</taxon>
        <taxon>Planctomycetia</taxon>
        <taxon>Pirellulales</taxon>
        <taxon>Pirellulaceae</taxon>
        <taxon>Bremerella</taxon>
    </lineage>
</organism>
<keyword evidence="5" id="KW-1185">Reference proteome</keyword>
<feature type="domain" description="AAA+ ATPase" evidence="3">
    <location>
        <begin position="263"/>
        <end position="453"/>
    </location>
</feature>
<gene>
    <name evidence="4" type="ORF">Pan97_24020</name>
</gene>
<dbReference type="GO" id="GO:0005524">
    <property type="term" value="F:ATP binding"/>
    <property type="evidence" value="ECO:0007669"/>
    <property type="project" value="UniProtKB-KW"/>
</dbReference>
<evidence type="ECO:0000259" key="3">
    <source>
        <dbReference type="SMART" id="SM00382"/>
    </source>
</evidence>
<dbReference type="SMART" id="SM00382">
    <property type="entry name" value="AAA"/>
    <property type="match status" value="1"/>
</dbReference>